<dbReference type="PANTHER" id="PTHR12599:SF0">
    <property type="entry name" value="PTERIN-4-ALPHA-CARBINOLAMINE DEHYDRATASE"/>
    <property type="match status" value="1"/>
</dbReference>
<dbReference type="InterPro" id="IPR036428">
    <property type="entry name" value="PCD_sf"/>
</dbReference>
<dbReference type="CDD" id="cd00913">
    <property type="entry name" value="PCD_DCoH_subfamily_a"/>
    <property type="match status" value="1"/>
</dbReference>
<protein>
    <recommendedName>
        <fullName evidence="4">Putative pterin-4-alpha-carbinolamine dehydratase</fullName>
        <shortName evidence="4">PHS</shortName>
        <ecNumber evidence="4">4.2.1.96</ecNumber>
    </recommendedName>
    <alternativeName>
        <fullName evidence="4">4-alpha-hydroxy-tetrahydropterin dehydratase</fullName>
    </alternativeName>
    <alternativeName>
        <fullName evidence="4">Pterin carbinolamine dehydratase</fullName>
        <shortName evidence="4">PCD</shortName>
    </alternativeName>
</protein>
<comment type="catalytic activity">
    <reaction evidence="1 4">
        <text>(4aS,6R)-4a-hydroxy-L-erythro-5,6,7,8-tetrahydrobiopterin = (6R)-L-erythro-6,7-dihydrobiopterin + H2O</text>
        <dbReference type="Rhea" id="RHEA:11920"/>
        <dbReference type="ChEBI" id="CHEBI:15377"/>
        <dbReference type="ChEBI" id="CHEBI:15642"/>
        <dbReference type="ChEBI" id="CHEBI:43120"/>
        <dbReference type="EC" id="4.2.1.96"/>
    </reaction>
</comment>
<reference evidence="5 6" key="1">
    <citation type="journal article" date="2016" name="Nat. Commun.">
        <title>Thousands of microbial genomes shed light on interconnected biogeochemical processes in an aquifer system.</title>
        <authorList>
            <person name="Anantharaman K."/>
            <person name="Brown C.T."/>
            <person name="Hug L.A."/>
            <person name="Sharon I."/>
            <person name="Castelle C.J."/>
            <person name="Probst A.J."/>
            <person name="Thomas B.C."/>
            <person name="Singh A."/>
            <person name="Wilkins M.J."/>
            <person name="Karaoz U."/>
            <person name="Brodie E.L."/>
            <person name="Williams K.H."/>
            <person name="Hubbard S.S."/>
            <person name="Banfield J.F."/>
        </authorList>
    </citation>
    <scope>NUCLEOTIDE SEQUENCE [LARGE SCALE GENOMIC DNA]</scope>
</reference>
<sequence>MTPLTQQSCTAIPAGTSPLDRAAATKLLAQVSGWSLNEAATEISRTFRFKNYYETMAFVNALAWVVHREDHHPDIEVGYNRAHVRFSTHSVKGLSQNDFICAAKLNALLGE</sequence>
<proteinExistence type="inferred from homology"/>
<dbReference type="HAMAP" id="MF_00434">
    <property type="entry name" value="Pterin_4_alpha"/>
    <property type="match status" value="1"/>
</dbReference>
<evidence type="ECO:0000256" key="4">
    <source>
        <dbReference type="HAMAP-Rule" id="MF_00434"/>
    </source>
</evidence>
<evidence type="ECO:0000313" key="6">
    <source>
        <dbReference type="Proteomes" id="UP000177925"/>
    </source>
</evidence>
<dbReference type="EC" id="4.2.1.96" evidence="4"/>
<evidence type="ECO:0000313" key="5">
    <source>
        <dbReference type="EMBL" id="OGI42939.1"/>
    </source>
</evidence>
<organism evidence="5 6">
    <name type="scientific">Candidatus Muproteobacteria bacterium RBG_16_64_11</name>
    <dbReference type="NCBI Taxonomy" id="1817758"/>
    <lineage>
        <taxon>Bacteria</taxon>
        <taxon>Pseudomonadati</taxon>
        <taxon>Pseudomonadota</taxon>
        <taxon>Candidatus Muproteobacteria</taxon>
    </lineage>
</organism>
<dbReference type="GO" id="GO:0006729">
    <property type="term" value="P:tetrahydrobiopterin biosynthetic process"/>
    <property type="evidence" value="ECO:0007669"/>
    <property type="project" value="InterPro"/>
</dbReference>
<evidence type="ECO:0000256" key="3">
    <source>
        <dbReference type="ARBA" id="ARBA00023239"/>
    </source>
</evidence>
<dbReference type="InterPro" id="IPR001533">
    <property type="entry name" value="Pterin_deHydtase"/>
</dbReference>
<accession>A0A1F6TCZ4</accession>
<dbReference type="GO" id="GO:0008124">
    <property type="term" value="F:4-alpha-hydroxytetrahydrobiopterin dehydratase activity"/>
    <property type="evidence" value="ECO:0007669"/>
    <property type="project" value="UniProtKB-UniRule"/>
</dbReference>
<dbReference type="Gene3D" id="3.30.1360.20">
    <property type="entry name" value="Transcriptional coactivator/pterin dehydratase"/>
    <property type="match status" value="1"/>
</dbReference>
<evidence type="ECO:0000256" key="1">
    <source>
        <dbReference type="ARBA" id="ARBA00001554"/>
    </source>
</evidence>
<dbReference type="Proteomes" id="UP000177925">
    <property type="component" value="Unassembled WGS sequence"/>
</dbReference>
<dbReference type="Pfam" id="PF01329">
    <property type="entry name" value="Pterin_4a"/>
    <property type="match status" value="1"/>
</dbReference>
<keyword evidence="3 4" id="KW-0456">Lyase</keyword>
<dbReference type="PANTHER" id="PTHR12599">
    <property type="entry name" value="PTERIN-4-ALPHA-CARBINOLAMINE DEHYDRATASE"/>
    <property type="match status" value="1"/>
</dbReference>
<dbReference type="SUPFAM" id="SSF55248">
    <property type="entry name" value="PCD-like"/>
    <property type="match status" value="1"/>
</dbReference>
<gene>
    <name evidence="5" type="ORF">A2150_05070</name>
</gene>
<comment type="caution">
    <text evidence="5">The sequence shown here is derived from an EMBL/GenBank/DDBJ whole genome shotgun (WGS) entry which is preliminary data.</text>
</comment>
<evidence type="ECO:0000256" key="2">
    <source>
        <dbReference type="ARBA" id="ARBA00006472"/>
    </source>
</evidence>
<name>A0A1F6TCZ4_9PROT</name>
<dbReference type="STRING" id="1817758.A2150_05070"/>
<comment type="similarity">
    <text evidence="2 4">Belongs to the pterin-4-alpha-carbinolamine dehydratase family.</text>
</comment>
<dbReference type="EMBL" id="MFSS01000073">
    <property type="protein sequence ID" value="OGI42939.1"/>
    <property type="molecule type" value="Genomic_DNA"/>
</dbReference>
<dbReference type="AlphaFoldDB" id="A0A1F6TCZ4"/>
<dbReference type="NCBIfam" id="NF002019">
    <property type="entry name" value="PRK00823.1-4"/>
    <property type="match status" value="1"/>
</dbReference>